<proteinExistence type="predicted"/>
<reference evidence="1 2" key="1">
    <citation type="journal article" date="2022" name="Microbiol. Resour. Announc.">
        <title>Complete Genome Sequence of Mesorhizobium ciceri Strain R30, a Rhizobium Used as a Commercial Inoculant for Chickpea in Argentina.</title>
        <authorList>
            <person name="Foresto E."/>
            <person name="Revale S."/>
            <person name="Primo E."/>
            <person name="Nievas F."/>
            <person name="Carezzano E."/>
            <person name="Puente M."/>
            <person name="Alzari P."/>
            <person name="Mart M."/>
            <person name="Ben-Assaya M."/>
            <person name="Mornico D."/>
            <person name="Santoro M."/>
            <person name="Mart F."/>
            <person name="Giordano W."/>
            <person name="Bogino P."/>
        </authorList>
    </citation>
    <scope>NUCLEOTIDE SEQUENCE [LARGE SCALE GENOMIC DNA]</scope>
    <source>
        <strain evidence="1 2">R30</strain>
    </source>
</reference>
<protein>
    <submittedName>
        <fullName evidence="1">Uncharacterized protein</fullName>
    </submittedName>
</protein>
<accession>A0AB38TC98</accession>
<dbReference type="AlphaFoldDB" id="A0AB38TC98"/>
<gene>
    <name evidence="1" type="ORF">LRP29_01380</name>
</gene>
<keyword evidence="2" id="KW-1185">Reference proteome</keyword>
<dbReference type="Proteomes" id="UP001060070">
    <property type="component" value="Chromosome"/>
</dbReference>
<organism evidence="1 2">
    <name type="scientific">Mesorhizobium ciceri</name>
    <dbReference type="NCBI Taxonomy" id="39645"/>
    <lineage>
        <taxon>Bacteria</taxon>
        <taxon>Pseudomonadati</taxon>
        <taxon>Pseudomonadota</taxon>
        <taxon>Alphaproteobacteria</taxon>
        <taxon>Hyphomicrobiales</taxon>
        <taxon>Phyllobacteriaceae</taxon>
        <taxon>Mesorhizobium</taxon>
    </lineage>
</organism>
<evidence type="ECO:0000313" key="1">
    <source>
        <dbReference type="EMBL" id="UTU52137.1"/>
    </source>
</evidence>
<dbReference type="RefSeq" id="WP_024501865.1">
    <property type="nucleotide sequence ID" value="NZ_CP088147.1"/>
</dbReference>
<name>A0AB38TC98_9HYPH</name>
<dbReference type="EMBL" id="CP088147">
    <property type="protein sequence ID" value="UTU52137.1"/>
    <property type="molecule type" value="Genomic_DNA"/>
</dbReference>
<sequence>MGRLRRAVKRAVYSRALRFLGVPPVLWSQGIGHFCDFAGPRWYRNASTASTQSEAFFRQHYSGAHGIVWLRLSTLSRDAQTCDLDTFVRIVLPTITAPFTLLTTDGDASVPSDLAKDTVDQLLANPFLVSWYSQNCDGSHPRVKPFPIGLDLHTPRSFATPEGLVKQLEIIRARQDHVDRRPPRLFSDFSISNGSRQRRELLDALRGCPHVDFLAKRVSQRSIWQLYSQYPLVLSTEGNGLDCHRTWELFYLGCIVVTKTSPLDPLYQGLPVIIVDDWHEVRDPDAPRRWIEQVKHLTERDHVWGRLHPQTYLEPIRQELLHAP</sequence>
<evidence type="ECO:0000313" key="2">
    <source>
        <dbReference type="Proteomes" id="UP001060070"/>
    </source>
</evidence>